<dbReference type="AlphaFoldDB" id="A0A2H1VAL4"/>
<gene>
    <name evidence="2" type="ORF">SFRICE_027095</name>
</gene>
<feature type="region of interest" description="Disordered" evidence="1">
    <location>
        <begin position="64"/>
        <end position="85"/>
    </location>
</feature>
<evidence type="ECO:0000256" key="1">
    <source>
        <dbReference type="SAM" id="MobiDB-lite"/>
    </source>
</evidence>
<name>A0A2H1VAL4_SPOFR</name>
<protein>
    <submittedName>
        <fullName evidence="2">SFRICE_027095</fullName>
    </submittedName>
</protein>
<reference evidence="2" key="1">
    <citation type="submission" date="2016-07" db="EMBL/GenBank/DDBJ databases">
        <authorList>
            <person name="Bretaudeau A."/>
        </authorList>
    </citation>
    <scope>NUCLEOTIDE SEQUENCE</scope>
    <source>
        <strain evidence="2">Rice</strain>
        <tissue evidence="2">Whole body</tissue>
    </source>
</reference>
<proteinExistence type="predicted"/>
<evidence type="ECO:0000313" key="2">
    <source>
        <dbReference type="EMBL" id="SOQ37885.1"/>
    </source>
</evidence>
<organism evidence="2">
    <name type="scientific">Spodoptera frugiperda</name>
    <name type="common">Fall armyworm</name>
    <dbReference type="NCBI Taxonomy" id="7108"/>
    <lineage>
        <taxon>Eukaryota</taxon>
        <taxon>Metazoa</taxon>
        <taxon>Ecdysozoa</taxon>
        <taxon>Arthropoda</taxon>
        <taxon>Hexapoda</taxon>
        <taxon>Insecta</taxon>
        <taxon>Pterygota</taxon>
        <taxon>Neoptera</taxon>
        <taxon>Endopterygota</taxon>
        <taxon>Lepidoptera</taxon>
        <taxon>Glossata</taxon>
        <taxon>Ditrysia</taxon>
        <taxon>Noctuoidea</taxon>
        <taxon>Noctuidae</taxon>
        <taxon>Amphipyrinae</taxon>
        <taxon>Spodoptera</taxon>
    </lineage>
</organism>
<dbReference type="EMBL" id="ODYU01001534">
    <property type="protein sequence ID" value="SOQ37885.1"/>
    <property type="molecule type" value="Genomic_DNA"/>
</dbReference>
<sequence length="236" mass="24985">MQACDVTKQRAVAGPNKVSNVENEQAVWCQSQSARDIDTARSMRSSLYLVALCALVAARAAPAPDAAPDAAPEPAPQPAAAAAADDRPEIIEIIAPAASAQMEGTTTPQGLRVPKISDESILTTTTTYGSRIVFFESVHNLMPQRPRHSPAARERRAARCSQPRLSRCLLQETLATLNLGAPGSELSERNKRTIGILRQLFPSLTQQLVSPPDGALAGGAARLPCLLDVAANCCVL</sequence>
<accession>A0A2H1VAL4</accession>